<dbReference type="PANTHER" id="PTHR31109:SF2">
    <property type="entry name" value="RIBOSOME BIOGENESIS PROTEIN SLX9 HOMOLOG"/>
    <property type="match status" value="1"/>
</dbReference>
<comment type="subcellular location">
    <subcellularLocation>
        <location evidence="1">Nucleus</location>
        <location evidence="1">Nucleolus</location>
    </subcellularLocation>
</comment>
<dbReference type="GO" id="GO:0030686">
    <property type="term" value="C:90S preribosome"/>
    <property type="evidence" value="ECO:0007669"/>
    <property type="project" value="InterPro"/>
</dbReference>
<evidence type="ECO:0000256" key="4">
    <source>
        <dbReference type="SAM" id="MobiDB-lite"/>
    </source>
</evidence>
<dbReference type="GO" id="GO:0000462">
    <property type="term" value="P:maturation of SSU-rRNA from tricistronic rRNA transcript (SSU-rRNA, 5.8S rRNA, LSU-rRNA)"/>
    <property type="evidence" value="ECO:0007669"/>
    <property type="project" value="InterPro"/>
</dbReference>
<dbReference type="EMBL" id="JARGDH010000001">
    <property type="protein sequence ID" value="KAL0279829.1"/>
    <property type="molecule type" value="Genomic_DNA"/>
</dbReference>
<dbReference type="InterPro" id="IPR028160">
    <property type="entry name" value="Slx9-like"/>
</dbReference>
<feature type="compositionally biased region" description="Polar residues" evidence="4">
    <location>
        <begin position="25"/>
        <end position="41"/>
    </location>
</feature>
<comment type="similarity">
    <text evidence="2">Belongs to the SLX9 family.</text>
</comment>
<proteinExistence type="inferred from homology"/>
<keyword evidence="3" id="KW-0539">Nucleus</keyword>
<dbReference type="Pfam" id="PF15341">
    <property type="entry name" value="SLX9"/>
    <property type="match status" value="1"/>
</dbReference>
<accession>A0AAW2ICC1</accession>
<evidence type="ECO:0000256" key="3">
    <source>
        <dbReference type="ARBA" id="ARBA00023242"/>
    </source>
</evidence>
<dbReference type="PANTHER" id="PTHR31109">
    <property type="entry name" value="PROTEIN FAM207A"/>
    <property type="match status" value="1"/>
</dbReference>
<dbReference type="AlphaFoldDB" id="A0AAW2ICC1"/>
<reference evidence="5" key="1">
    <citation type="journal article" date="2024" name="Gigascience">
        <title>Chromosome-level genome of the poultry shaft louse Menopon gallinae provides insight into the host-switching and adaptive evolution of parasitic lice.</title>
        <authorList>
            <person name="Xu Y."/>
            <person name="Ma L."/>
            <person name="Liu S."/>
            <person name="Liang Y."/>
            <person name="Liu Q."/>
            <person name="He Z."/>
            <person name="Tian L."/>
            <person name="Duan Y."/>
            <person name="Cai W."/>
            <person name="Li H."/>
            <person name="Song F."/>
        </authorList>
    </citation>
    <scope>NUCLEOTIDE SEQUENCE</scope>
    <source>
        <strain evidence="5">Cailab_2023a</strain>
    </source>
</reference>
<organism evidence="5">
    <name type="scientific">Menopon gallinae</name>
    <name type="common">poultry shaft louse</name>
    <dbReference type="NCBI Taxonomy" id="328185"/>
    <lineage>
        <taxon>Eukaryota</taxon>
        <taxon>Metazoa</taxon>
        <taxon>Ecdysozoa</taxon>
        <taxon>Arthropoda</taxon>
        <taxon>Hexapoda</taxon>
        <taxon>Insecta</taxon>
        <taxon>Pterygota</taxon>
        <taxon>Neoptera</taxon>
        <taxon>Paraneoptera</taxon>
        <taxon>Psocodea</taxon>
        <taxon>Troctomorpha</taxon>
        <taxon>Phthiraptera</taxon>
        <taxon>Amblycera</taxon>
        <taxon>Menoponidae</taxon>
        <taxon>Menopon</taxon>
    </lineage>
</organism>
<evidence type="ECO:0000256" key="2">
    <source>
        <dbReference type="ARBA" id="ARBA00011022"/>
    </source>
</evidence>
<evidence type="ECO:0000256" key="1">
    <source>
        <dbReference type="ARBA" id="ARBA00004604"/>
    </source>
</evidence>
<sequence length="211" mass="24020">MGKVRKLRKKYHLSKVEEAKALKQAVQTSDENTKTSVTTSKDNVIAPSDNIFAGLDISLDSITKTLPKDFDARSVVSTKSRKELKLEEQHLKKKVKQKLRHERFLQKLNVTQQAMKDAKERKKKKGKPVTGDLNPLLEALPSLKSLLTSKFEKEAKESKSKLKGVMKMKKRLKQQTADAKLMKKIFKDKKFQANPGQTITEFLKQKVAMGK</sequence>
<feature type="region of interest" description="Disordered" evidence="4">
    <location>
        <begin position="22"/>
        <end position="41"/>
    </location>
</feature>
<dbReference type="GO" id="GO:0005730">
    <property type="term" value="C:nucleolus"/>
    <property type="evidence" value="ECO:0007669"/>
    <property type="project" value="UniProtKB-SubCell"/>
</dbReference>
<protein>
    <submittedName>
        <fullName evidence="5">Uncharacterized protein</fullName>
    </submittedName>
</protein>
<name>A0AAW2ICC1_9NEOP</name>
<comment type="caution">
    <text evidence="5">The sequence shown here is derived from an EMBL/GenBank/DDBJ whole genome shotgun (WGS) entry which is preliminary data.</text>
</comment>
<dbReference type="GO" id="GO:0030688">
    <property type="term" value="C:preribosome, small subunit precursor"/>
    <property type="evidence" value="ECO:0007669"/>
    <property type="project" value="InterPro"/>
</dbReference>
<feature type="region of interest" description="Disordered" evidence="4">
    <location>
        <begin position="112"/>
        <end position="134"/>
    </location>
</feature>
<gene>
    <name evidence="5" type="ORF">PYX00_001307</name>
</gene>
<evidence type="ECO:0000313" key="5">
    <source>
        <dbReference type="EMBL" id="KAL0279829.1"/>
    </source>
</evidence>